<reference evidence="1 2" key="1">
    <citation type="submission" date="2024-07" db="EMBL/GenBank/DDBJ databases">
        <title>Uliginosibacterium flavum JJ3220;KACC:17644.</title>
        <authorList>
            <person name="Kim M.K."/>
        </authorList>
    </citation>
    <scope>NUCLEOTIDE SEQUENCE [LARGE SCALE GENOMIC DNA]</scope>
    <source>
        <strain evidence="1 2">KACC:17644</strain>
    </source>
</reference>
<sequence>MLFTWECGRFAALIESVMPKRRAGSRLEFAIILNMQRLAGFVRLQEAIWAEYNCLSIFQTTPPLTGSGLFAQLPQTDGAKHAD</sequence>
<comment type="caution">
    <text evidence="1">The sequence shown here is derived from an EMBL/GenBank/DDBJ whole genome shotgun (WGS) entry which is preliminary data.</text>
</comment>
<evidence type="ECO:0000313" key="2">
    <source>
        <dbReference type="Proteomes" id="UP001549691"/>
    </source>
</evidence>
<name>A0ABV2TIQ1_9RHOO</name>
<evidence type="ECO:0000313" key="1">
    <source>
        <dbReference type="EMBL" id="MET7013796.1"/>
    </source>
</evidence>
<proteinExistence type="predicted"/>
<dbReference type="Proteomes" id="UP001549691">
    <property type="component" value="Unassembled WGS sequence"/>
</dbReference>
<keyword evidence="2" id="KW-1185">Reference proteome</keyword>
<organism evidence="1 2">
    <name type="scientific">Uliginosibacterium flavum</name>
    <dbReference type="NCBI Taxonomy" id="1396831"/>
    <lineage>
        <taxon>Bacteria</taxon>
        <taxon>Pseudomonadati</taxon>
        <taxon>Pseudomonadota</taxon>
        <taxon>Betaproteobacteria</taxon>
        <taxon>Rhodocyclales</taxon>
        <taxon>Zoogloeaceae</taxon>
        <taxon>Uliginosibacterium</taxon>
    </lineage>
</organism>
<protein>
    <submittedName>
        <fullName evidence="1">Uncharacterized protein</fullName>
    </submittedName>
</protein>
<accession>A0ABV2TIQ1</accession>
<gene>
    <name evidence="1" type="ORF">ABXR19_06320</name>
</gene>
<dbReference type="EMBL" id="JBEWZI010000005">
    <property type="protein sequence ID" value="MET7013796.1"/>
    <property type="molecule type" value="Genomic_DNA"/>
</dbReference>